<evidence type="ECO:0000256" key="1">
    <source>
        <dbReference type="SAM" id="Phobius"/>
    </source>
</evidence>
<name>A0ABW5V7H1_9BACI</name>
<reference evidence="4" key="1">
    <citation type="journal article" date="2019" name="Int. J. Syst. Evol. Microbiol.">
        <title>The Global Catalogue of Microorganisms (GCM) 10K type strain sequencing project: providing services to taxonomists for standard genome sequencing and annotation.</title>
        <authorList>
            <consortium name="The Broad Institute Genomics Platform"/>
            <consortium name="The Broad Institute Genome Sequencing Center for Infectious Disease"/>
            <person name="Wu L."/>
            <person name="Ma J."/>
        </authorList>
    </citation>
    <scope>NUCLEOTIDE SEQUENCE [LARGE SCALE GENOMIC DNA]</scope>
    <source>
        <strain evidence="4">TISTR 1535</strain>
    </source>
</reference>
<accession>A0ABW5V7H1</accession>
<dbReference type="InterPro" id="IPR011990">
    <property type="entry name" value="TPR-like_helical_dom_sf"/>
</dbReference>
<evidence type="ECO:0000313" key="4">
    <source>
        <dbReference type="Proteomes" id="UP001597502"/>
    </source>
</evidence>
<keyword evidence="4" id="KW-1185">Reference proteome</keyword>
<evidence type="ECO:0000259" key="2">
    <source>
        <dbReference type="Pfam" id="PF13240"/>
    </source>
</evidence>
<gene>
    <name evidence="3" type="ORF">ACFSUO_13645</name>
</gene>
<feature type="transmembrane region" description="Helical" evidence="1">
    <location>
        <begin position="42"/>
        <end position="63"/>
    </location>
</feature>
<feature type="domain" description="Zinc-ribbon" evidence="2">
    <location>
        <begin position="3"/>
        <end position="25"/>
    </location>
</feature>
<dbReference type="RefSeq" id="WP_382395061.1">
    <property type="nucleotide sequence ID" value="NZ_JBHUNA010000033.1"/>
</dbReference>
<dbReference type="SUPFAM" id="SSF48452">
    <property type="entry name" value="TPR-like"/>
    <property type="match status" value="1"/>
</dbReference>
<dbReference type="EMBL" id="JBHUNA010000033">
    <property type="protein sequence ID" value="MFD2761997.1"/>
    <property type="molecule type" value="Genomic_DNA"/>
</dbReference>
<protein>
    <submittedName>
        <fullName evidence="3">Zinc-ribbon domain-containing protein</fullName>
    </submittedName>
</protein>
<organism evidence="3 4">
    <name type="scientific">Lentibacillus juripiscarius</name>
    <dbReference type="NCBI Taxonomy" id="257446"/>
    <lineage>
        <taxon>Bacteria</taxon>
        <taxon>Bacillati</taxon>
        <taxon>Bacillota</taxon>
        <taxon>Bacilli</taxon>
        <taxon>Bacillales</taxon>
        <taxon>Bacillaceae</taxon>
        <taxon>Lentibacillus</taxon>
    </lineage>
</organism>
<evidence type="ECO:0000313" key="3">
    <source>
        <dbReference type="EMBL" id="MFD2761997.1"/>
    </source>
</evidence>
<dbReference type="Pfam" id="PF13240">
    <property type="entry name" value="Zn_Ribbon_1"/>
    <property type="match status" value="1"/>
</dbReference>
<dbReference type="InterPro" id="IPR026870">
    <property type="entry name" value="Zinc_ribbon_dom"/>
</dbReference>
<keyword evidence="1" id="KW-0472">Membrane</keyword>
<keyword evidence="1" id="KW-1133">Transmembrane helix</keyword>
<dbReference type="Proteomes" id="UP001597502">
    <property type="component" value="Unassembled WGS sequence"/>
</dbReference>
<proteinExistence type="predicted"/>
<dbReference type="InterPro" id="IPR019734">
    <property type="entry name" value="TPR_rpt"/>
</dbReference>
<keyword evidence="1" id="KW-0812">Transmembrane</keyword>
<sequence>MHHCPYCGTKVLDDEEYCLNCGKKLPADRQERLKTKKSFNNYWYIPIAIFALFLLVSGLYYIFLQNQSAKAAEMYQKAEAHAMEGNYTEAVDSLEQSISHDQSFQQAKDALEFAQKAASIKNDMEKATGLLEKKEFQNALSLINEAESSITNYNGEAVTQLIDKLTAKRGSIKLAQLEQKLSQDPGIDDLKVLLWEADAIQSDEADEMMTSIREQIVDYIFSKASEQLNNNQFSDALLLVEDGLKYAPDSEKLLSLKTTIDKEKTAFETAQRQRIEQAINSAEKEKKLNKNEAIELVSVSTERGDKAKLAVTGKVKSGATIPVNSILVEYSLEANGEALLTNEVYVYPDTLYPDETGEFEFTHYDIDRKKKDISINVDRIKWYTDPDQSQ</sequence>
<dbReference type="SMART" id="SM00028">
    <property type="entry name" value="TPR"/>
    <property type="match status" value="2"/>
</dbReference>
<comment type="caution">
    <text evidence="3">The sequence shown here is derived from an EMBL/GenBank/DDBJ whole genome shotgun (WGS) entry which is preliminary data.</text>
</comment>